<reference evidence="2" key="3">
    <citation type="submission" date="2020-12" db="UniProtKB">
        <authorList>
            <consortium name="EnsemblPlants"/>
        </authorList>
    </citation>
    <scope>IDENTIFICATION</scope>
</reference>
<accession>A0A2K1J1D3</accession>
<dbReference type="InParanoid" id="A0A2K1J1D3"/>
<dbReference type="PaxDb" id="3218-PP1S3_112V6.1"/>
<proteinExistence type="predicted"/>
<dbReference type="Gramene" id="Pp3c18_16690V3.1">
    <property type="protein sequence ID" value="PAC:32981306.CDS.1"/>
    <property type="gene ID" value="Pp3c18_16690"/>
</dbReference>
<protein>
    <submittedName>
        <fullName evidence="1 2">Uncharacterized protein</fullName>
    </submittedName>
</protein>
<dbReference type="AlphaFoldDB" id="A0A2K1J1D3"/>
<evidence type="ECO:0000313" key="2">
    <source>
        <dbReference type="EnsemblPlants" id="PAC:32981306.CDS.1"/>
    </source>
</evidence>
<gene>
    <name evidence="1" type="ORF">PHYPA_023234</name>
</gene>
<organism evidence="1">
    <name type="scientific">Physcomitrium patens</name>
    <name type="common">Spreading-leaved earth moss</name>
    <name type="synonym">Physcomitrella patens</name>
    <dbReference type="NCBI Taxonomy" id="3218"/>
    <lineage>
        <taxon>Eukaryota</taxon>
        <taxon>Viridiplantae</taxon>
        <taxon>Streptophyta</taxon>
        <taxon>Embryophyta</taxon>
        <taxon>Bryophyta</taxon>
        <taxon>Bryophytina</taxon>
        <taxon>Bryopsida</taxon>
        <taxon>Funariidae</taxon>
        <taxon>Funariales</taxon>
        <taxon>Funariaceae</taxon>
        <taxon>Physcomitrium</taxon>
    </lineage>
</organism>
<dbReference type="EMBL" id="ABEU02000018">
    <property type="protein sequence ID" value="PNR35334.1"/>
    <property type="molecule type" value="Genomic_DNA"/>
</dbReference>
<sequence length="94" mass="10995">MNHHQEHKLDERSLLTGATDDIKSFSLPIRVGADNIFAQLGYRIASLILDTERELLKCCMGAWWRKTGWHHSDRSPVYGYSRHWLLLPQRNFGM</sequence>
<evidence type="ECO:0000313" key="3">
    <source>
        <dbReference type="Proteomes" id="UP000006727"/>
    </source>
</evidence>
<name>A0A2K1J1D3_PHYPA</name>
<dbReference type="Proteomes" id="UP000006727">
    <property type="component" value="Chromosome 18"/>
</dbReference>
<reference evidence="1 3" key="2">
    <citation type="journal article" date="2018" name="Plant J.">
        <title>The Physcomitrella patens chromosome-scale assembly reveals moss genome structure and evolution.</title>
        <authorList>
            <person name="Lang D."/>
            <person name="Ullrich K.K."/>
            <person name="Murat F."/>
            <person name="Fuchs J."/>
            <person name="Jenkins J."/>
            <person name="Haas F.B."/>
            <person name="Piednoel M."/>
            <person name="Gundlach H."/>
            <person name="Van Bel M."/>
            <person name="Meyberg R."/>
            <person name="Vives C."/>
            <person name="Morata J."/>
            <person name="Symeonidi A."/>
            <person name="Hiss M."/>
            <person name="Muchero W."/>
            <person name="Kamisugi Y."/>
            <person name="Saleh O."/>
            <person name="Blanc G."/>
            <person name="Decker E.L."/>
            <person name="van Gessel N."/>
            <person name="Grimwood J."/>
            <person name="Hayes R.D."/>
            <person name="Graham S.W."/>
            <person name="Gunter L.E."/>
            <person name="McDaniel S.F."/>
            <person name="Hoernstein S.N.W."/>
            <person name="Larsson A."/>
            <person name="Li F.W."/>
            <person name="Perroud P.F."/>
            <person name="Phillips J."/>
            <person name="Ranjan P."/>
            <person name="Rokshar D.S."/>
            <person name="Rothfels C.J."/>
            <person name="Schneider L."/>
            <person name="Shu S."/>
            <person name="Stevenson D.W."/>
            <person name="Thummler F."/>
            <person name="Tillich M."/>
            <person name="Villarreal Aguilar J.C."/>
            <person name="Widiez T."/>
            <person name="Wong G.K."/>
            <person name="Wymore A."/>
            <person name="Zhang Y."/>
            <person name="Zimmer A.D."/>
            <person name="Quatrano R.S."/>
            <person name="Mayer K.F.X."/>
            <person name="Goodstein D."/>
            <person name="Casacuberta J.M."/>
            <person name="Vandepoele K."/>
            <person name="Reski R."/>
            <person name="Cuming A.C."/>
            <person name="Tuskan G.A."/>
            <person name="Maumus F."/>
            <person name="Salse J."/>
            <person name="Schmutz J."/>
            <person name="Rensing S.A."/>
        </authorList>
    </citation>
    <scope>NUCLEOTIDE SEQUENCE [LARGE SCALE GENOMIC DNA]</scope>
    <source>
        <strain evidence="2 3">cv. Gransden 2004</strain>
    </source>
</reference>
<reference evidence="1 3" key="1">
    <citation type="journal article" date="2008" name="Science">
        <title>The Physcomitrella genome reveals evolutionary insights into the conquest of land by plants.</title>
        <authorList>
            <person name="Rensing S."/>
            <person name="Lang D."/>
            <person name="Zimmer A."/>
            <person name="Terry A."/>
            <person name="Salamov A."/>
            <person name="Shapiro H."/>
            <person name="Nishiyama T."/>
            <person name="Perroud P.-F."/>
            <person name="Lindquist E."/>
            <person name="Kamisugi Y."/>
            <person name="Tanahashi T."/>
            <person name="Sakakibara K."/>
            <person name="Fujita T."/>
            <person name="Oishi K."/>
            <person name="Shin-I T."/>
            <person name="Kuroki Y."/>
            <person name="Toyoda A."/>
            <person name="Suzuki Y."/>
            <person name="Hashimoto A."/>
            <person name="Yamaguchi K."/>
            <person name="Sugano A."/>
            <person name="Kohara Y."/>
            <person name="Fujiyama A."/>
            <person name="Anterola A."/>
            <person name="Aoki S."/>
            <person name="Ashton N."/>
            <person name="Barbazuk W.B."/>
            <person name="Barker E."/>
            <person name="Bennetzen J."/>
            <person name="Bezanilla M."/>
            <person name="Blankenship R."/>
            <person name="Cho S.H."/>
            <person name="Dutcher S."/>
            <person name="Estelle M."/>
            <person name="Fawcett J.A."/>
            <person name="Gundlach H."/>
            <person name="Hanada K."/>
            <person name="Heyl A."/>
            <person name="Hicks K.A."/>
            <person name="Hugh J."/>
            <person name="Lohr M."/>
            <person name="Mayer K."/>
            <person name="Melkozernov A."/>
            <person name="Murata T."/>
            <person name="Nelson D."/>
            <person name="Pils B."/>
            <person name="Prigge M."/>
            <person name="Reiss B."/>
            <person name="Renner T."/>
            <person name="Rombauts S."/>
            <person name="Rushton P."/>
            <person name="Sanderfoot A."/>
            <person name="Schween G."/>
            <person name="Shiu S.-H."/>
            <person name="Stueber K."/>
            <person name="Theodoulou F.L."/>
            <person name="Tu H."/>
            <person name="Van de Peer Y."/>
            <person name="Verrier P.J."/>
            <person name="Waters E."/>
            <person name="Wood A."/>
            <person name="Yang L."/>
            <person name="Cove D."/>
            <person name="Cuming A."/>
            <person name="Hasebe M."/>
            <person name="Lucas S."/>
            <person name="Mishler D.B."/>
            <person name="Reski R."/>
            <person name="Grigoriev I."/>
            <person name="Quatrano R.S."/>
            <person name="Boore J.L."/>
        </authorList>
    </citation>
    <scope>NUCLEOTIDE SEQUENCE [LARGE SCALE GENOMIC DNA]</scope>
    <source>
        <strain evidence="2 3">cv. Gransden 2004</strain>
    </source>
</reference>
<evidence type="ECO:0000313" key="1">
    <source>
        <dbReference type="EMBL" id="PNR35334.1"/>
    </source>
</evidence>
<dbReference type="EnsemblPlants" id="Pp3c18_16690V3.1">
    <property type="protein sequence ID" value="PAC:32981306.CDS.1"/>
    <property type="gene ID" value="Pp3c18_16690"/>
</dbReference>
<keyword evidence="3" id="KW-1185">Reference proteome</keyword>